<accession>A0A8R1Y635</accession>
<evidence type="ECO:0000313" key="1">
    <source>
        <dbReference type="EnsemblMetazoa" id="OVOC8993.1"/>
    </source>
</evidence>
<proteinExistence type="predicted"/>
<organism evidence="1 2">
    <name type="scientific">Onchocerca volvulus</name>
    <dbReference type="NCBI Taxonomy" id="6282"/>
    <lineage>
        <taxon>Eukaryota</taxon>
        <taxon>Metazoa</taxon>
        <taxon>Ecdysozoa</taxon>
        <taxon>Nematoda</taxon>
        <taxon>Chromadorea</taxon>
        <taxon>Rhabditida</taxon>
        <taxon>Spirurina</taxon>
        <taxon>Spiruromorpha</taxon>
        <taxon>Filarioidea</taxon>
        <taxon>Onchocercidae</taxon>
        <taxon>Onchocerca</taxon>
    </lineage>
</organism>
<evidence type="ECO:0000313" key="2">
    <source>
        <dbReference type="Proteomes" id="UP000024404"/>
    </source>
</evidence>
<dbReference type="EnsemblMetazoa" id="OVOC8993.1">
    <property type="protein sequence ID" value="OVOC8993.1"/>
    <property type="gene ID" value="WBGene00245802"/>
</dbReference>
<keyword evidence="2" id="KW-1185">Reference proteome</keyword>
<dbReference type="Proteomes" id="UP000024404">
    <property type="component" value="Unassembled WGS sequence"/>
</dbReference>
<dbReference type="AlphaFoldDB" id="A0A8R1Y635"/>
<dbReference type="EMBL" id="CMVM020000250">
    <property type="status" value="NOT_ANNOTATED_CDS"/>
    <property type="molecule type" value="Genomic_DNA"/>
</dbReference>
<protein>
    <submittedName>
        <fullName evidence="1">Uncharacterized protein</fullName>
    </submittedName>
</protein>
<name>A0A8R1Y635_ONCVO</name>
<reference evidence="2" key="1">
    <citation type="submission" date="2013-10" db="EMBL/GenBank/DDBJ databases">
        <title>Genome sequencing of Onchocerca volvulus.</title>
        <authorList>
            <person name="Cotton J."/>
            <person name="Tsai J."/>
            <person name="Stanley E."/>
            <person name="Tracey A."/>
            <person name="Holroyd N."/>
            <person name="Lustigman S."/>
            <person name="Berriman M."/>
        </authorList>
    </citation>
    <scope>NUCLEOTIDE SEQUENCE</scope>
</reference>
<sequence length="83" mass="9745">MDANHVPFTSFLFSPLFYADFSASAYSMKERTRNDDLIIAGYYPKSLDRKTSKFLVIYAMDTITSKNRRRKEVVTDLKFYRAL</sequence>
<reference evidence="1" key="2">
    <citation type="submission" date="2022-06" db="UniProtKB">
        <authorList>
            <consortium name="EnsemblMetazoa"/>
        </authorList>
    </citation>
    <scope>IDENTIFICATION</scope>
</reference>